<proteinExistence type="predicted"/>
<reference evidence="1" key="1">
    <citation type="submission" date="2023-04" db="EMBL/GenBank/DDBJ databases">
        <title>A chromosome-level genome assembly of the parasitoid wasp Eretmocerus hayati.</title>
        <authorList>
            <person name="Zhong Y."/>
            <person name="Liu S."/>
            <person name="Liu Y."/>
        </authorList>
    </citation>
    <scope>NUCLEOTIDE SEQUENCE</scope>
    <source>
        <strain evidence="1">ZJU_SS_LIU_2023</strain>
    </source>
</reference>
<name>A0ACC2NEG7_9HYME</name>
<sequence length="808" mass="89489">MSRLGLHLLVPFSDMDHHLELEPYHDFISPHMVVEKRAIDGDPYDSMYDGDIEFKSPDIELCHYRGTIRGHKNSRAALSLCDGVVGYIKTNHGKYLIEPLEEDKPKFDGQRVHVVYSSDQKTKARQLETGQKSCATSDDWENVWTRRLAQLETSEKEKNSAPPGENSQNEKPSSSSHSIHRYIEIAMVADRSFLDHHKNTNHEQYLLTVANIASDLFHDASVGNQIDLVVVRMIYLERQEKEVDLHINTDAEDTLKSFAGWVAKLSPSDPQHPNHFDIGVLVTRYDICSKAGDCNVVGLAYVAGACERKDAGCITEDNGIGLGDTIAHEIGHMLGCAHDSEDISGCSPTAKDGSTYVMAAVSTGAGTYSWSECSRKFITKFFESGLGECFLNNPKNPPDKYKFPNMLPGAVYATDFQCNLAFPGSEVCSMNQDVCEQLWCKVGDTCKSRSGAAEGTKCAEGKWCIHHKCVKIGTRGSAINGGWSDWGPMNKCSRTCGGGVQVSERECNNPTPENGGRYCIGERKKFSICNTNPCDKAKPSFRAIQCAKYDGDLSVNGVAHKWKPFTRHDLDTCALYCLNEKDTFYKLSPAAEDGTPCQAGTNNICIGGVCRKVGCDWIIDSDAVEDVCGVCKGGGTDCTQVQGTFEEQGKRGYTKVVIIPKGSRNIVIQELQESTNILAVKLPRSSKYCLNDKNTENLDGDYQCAGVNMIYKHVKTKMERIEIKNAIEEDMEIQYVFFEPNNPGVEYTYYVDQPNKSRTPTYFWDNVEWNECDVKCGGGTQPHVRPHVEAGRVAGMAVALRRGDDHGG</sequence>
<keyword evidence="2" id="KW-1185">Reference proteome</keyword>
<dbReference type="EMBL" id="CM056743">
    <property type="protein sequence ID" value="KAJ8669560.1"/>
    <property type="molecule type" value="Genomic_DNA"/>
</dbReference>
<evidence type="ECO:0000313" key="2">
    <source>
        <dbReference type="Proteomes" id="UP001239111"/>
    </source>
</evidence>
<protein>
    <submittedName>
        <fullName evidence="1">Uncharacterized protein</fullName>
    </submittedName>
</protein>
<evidence type="ECO:0000313" key="1">
    <source>
        <dbReference type="EMBL" id="KAJ8669560.1"/>
    </source>
</evidence>
<organism evidence="1 2">
    <name type="scientific">Eretmocerus hayati</name>
    <dbReference type="NCBI Taxonomy" id="131215"/>
    <lineage>
        <taxon>Eukaryota</taxon>
        <taxon>Metazoa</taxon>
        <taxon>Ecdysozoa</taxon>
        <taxon>Arthropoda</taxon>
        <taxon>Hexapoda</taxon>
        <taxon>Insecta</taxon>
        <taxon>Pterygota</taxon>
        <taxon>Neoptera</taxon>
        <taxon>Endopterygota</taxon>
        <taxon>Hymenoptera</taxon>
        <taxon>Apocrita</taxon>
        <taxon>Proctotrupomorpha</taxon>
        <taxon>Chalcidoidea</taxon>
        <taxon>Aphelinidae</taxon>
        <taxon>Aphelininae</taxon>
        <taxon>Eretmocerus</taxon>
    </lineage>
</organism>
<accession>A0ACC2NEG7</accession>
<comment type="caution">
    <text evidence="1">The sequence shown here is derived from an EMBL/GenBank/DDBJ whole genome shotgun (WGS) entry which is preliminary data.</text>
</comment>
<gene>
    <name evidence="1" type="ORF">QAD02_000819</name>
</gene>
<dbReference type="Proteomes" id="UP001239111">
    <property type="component" value="Chromosome 3"/>
</dbReference>